<dbReference type="RefSeq" id="WP_213503726.1">
    <property type="nucleotide sequence ID" value="NZ_CP054856.1"/>
</dbReference>
<dbReference type="EMBL" id="CP054856">
    <property type="protein sequence ID" value="QVM83859.1"/>
    <property type="molecule type" value="Genomic_DNA"/>
</dbReference>
<organism evidence="1 2">
    <name type="scientific">Novosphingobium decolorationis</name>
    <dbReference type="NCBI Taxonomy" id="2698673"/>
    <lineage>
        <taxon>Bacteria</taxon>
        <taxon>Pseudomonadati</taxon>
        <taxon>Pseudomonadota</taxon>
        <taxon>Alphaproteobacteria</taxon>
        <taxon>Sphingomonadales</taxon>
        <taxon>Sphingomonadaceae</taxon>
        <taxon>Novosphingobium</taxon>
    </lineage>
</organism>
<keyword evidence="2" id="KW-1185">Reference proteome</keyword>
<sequence length="94" mass="9470">MAGFYTAALSKTPALHWPGLSPPCTAVTSATTGVFHGLTISGGGLSCSTSSDVPFTIMKNGNAATSFFFNSVNFGSGCNYNANLNTGAALTVTP</sequence>
<name>A0ABX8E4J4_9SPHN</name>
<reference evidence="1 2" key="1">
    <citation type="journal article" date="2021" name="Int. J. Syst. Evol. Microbiol.">
        <title>Novosphingobium decolorationis sp. nov., an aniline blue-decolourizing bacterium isolated from East Pacific sediment.</title>
        <authorList>
            <person name="Chen X."/>
            <person name="Dong B."/>
            <person name="Chen T."/>
            <person name="Ren N."/>
            <person name="Wang J."/>
            <person name="Xu Y."/>
            <person name="Yang J."/>
            <person name="Zhu S."/>
            <person name="Chen J."/>
        </authorList>
    </citation>
    <scope>NUCLEOTIDE SEQUENCE [LARGE SCALE GENOMIC DNA]</scope>
    <source>
        <strain evidence="1 2">502str22</strain>
    </source>
</reference>
<accession>A0ABX8E4J4</accession>
<evidence type="ECO:0000313" key="1">
    <source>
        <dbReference type="EMBL" id="QVM83859.1"/>
    </source>
</evidence>
<evidence type="ECO:0000313" key="2">
    <source>
        <dbReference type="Proteomes" id="UP000677126"/>
    </source>
</evidence>
<gene>
    <name evidence="1" type="ORF">HT578_09290</name>
</gene>
<proteinExistence type="predicted"/>
<protein>
    <submittedName>
        <fullName evidence="1">Uncharacterized protein</fullName>
    </submittedName>
</protein>
<dbReference type="Proteomes" id="UP000677126">
    <property type="component" value="Chromosome"/>
</dbReference>